<feature type="modified residue" description="4-aspartylphosphate" evidence="2">
    <location>
        <position position="58"/>
    </location>
</feature>
<keyword evidence="5" id="KW-1185">Reference proteome</keyword>
<proteinExistence type="predicted"/>
<evidence type="ECO:0000256" key="1">
    <source>
        <dbReference type="ARBA" id="ARBA00022553"/>
    </source>
</evidence>
<organism evidence="4 5">
    <name type="scientific">Caulobacter henricii</name>
    <dbReference type="NCBI Taxonomy" id="69395"/>
    <lineage>
        <taxon>Bacteria</taxon>
        <taxon>Pseudomonadati</taxon>
        <taxon>Pseudomonadota</taxon>
        <taxon>Alphaproteobacteria</taxon>
        <taxon>Caulobacterales</taxon>
        <taxon>Caulobacteraceae</taxon>
        <taxon>Caulobacter</taxon>
    </lineage>
</organism>
<dbReference type="InterPro" id="IPR001789">
    <property type="entry name" value="Sig_transdc_resp-reg_receiver"/>
</dbReference>
<dbReference type="GO" id="GO:0000160">
    <property type="term" value="P:phosphorelay signal transduction system"/>
    <property type="evidence" value="ECO:0007669"/>
    <property type="project" value="InterPro"/>
</dbReference>
<dbReference type="SMART" id="SM00448">
    <property type="entry name" value="REC"/>
    <property type="match status" value="1"/>
</dbReference>
<evidence type="ECO:0000256" key="2">
    <source>
        <dbReference type="PROSITE-ProRule" id="PRU00169"/>
    </source>
</evidence>
<sequence>MKSLSTLRVLVVEDEALVSMLVEDMLSDLGCTVIGPAAELEEALRLAGSAEMDAALLDVNLGGRPIFPVADALKARGVPFAFASGYGAAGLSESHRGSLVLQKPFRETDLRRVLETLADQID</sequence>
<dbReference type="AlphaFoldDB" id="A0A0P0P195"/>
<protein>
    <submittedName>
        <fullName evidence="4">Response regulator</fullName>
    </submittedName>
</protein>
<name>A0A0P0P195_9CAUL</name>
<dbReference type="KEGG" id="chq:AQ619_13300"/>
<dbReference type="InterPro" id="IPR050595">
    <property type="entry name" value="Bact_response_regulator"/>
</dbReference>
<dbReference type="EMBL" id="CP013002">
    <property type="protein sequence ID" value="ALL14238.1"/>
    <property type="molecule type" value="Genomic_DNA"/>
</dbReference>
<dbReference type="OrthoDB" id="582170at2"/>
<evidence type="ECO:0000259" key="3">
    <source>
        <dbReference type="PROSITE" id="PS50110"/>
    </source>
</evidence>
<dbReference type="InterPro" id="IPR011006">
    <property type="entry name" value="CheY-like_superfamily"/>
</dbReference>
<gene>
    <name evidence="4" type="ORF">AQ619_13300</name>
</gene>
<feature type="domain" description="Response regulatory" evidence="3">
    <location>
        <begin position="8"/>
        <end position="118"/>
    </location>
</feature>
<reference evidence="4 5" key="1">
    <citation type="submission" date="2015-10" db="EMBL/GenBank/DDBJ databases">
        <title>Conservation of the essential genome among Caulobacter and Brevundimonas species.</title>
        <authorList>
            <person name="Scott D."/>
            <person name="Ely B."/>
        </authorList>
    </citation>
    <scope>NUCLEOTIDE SEQUENCE [LARGE SCALE GENOMIC DNA]</scope>
    <source>
        <strain evidence="4 5">CB4</strain>
    </source>
</reference>
<dbReference type="STRING" id="69395.AQ619_13300"/>
<dbReference type="Proteomes" id="UP000056905">
    <property type="component" value="Chromosome"/>
</dbReference>
<accession>A0A0P0P195</accession>
<dbReference type="Gene3D" id="3.40.50.2300">
    <property type="match status" value="1"/>
</dbReference>
<dbReference type="RefSeq" id="WP_062148478.1">
    <property type="nucleotide sequence ID" value="NZ_CP013002.1"/>
</dbReference>
<dbReference type="PANTHER" id="PTHR44591">
    <property type="entry name" value="STRESS RESPONSE REGULATOR PROTEIN 1"/>
    <property type="match status" value="1"/>
</dbReference>
<dbReference type="PANTHER" id="PTHR44591:SF24">
    <property type="entry name" value="PROTEIN-GLUTAMATE METHYLESTERASE_PROTEIN-GLUTAMINE GLUTAMINASE 1"/>
    <property type="match status" value="1"/>
</dbReference>
<dbReference type="SUPFAM" id="SSF52172">
    <property type="entry name" value="CheY-like"/>
    <property type="match status" value="1"/>
</dbReference>
<evidence type="ECO:0000313" key="4">
    <source>
        <dbReference type="EMBL" id="ALL14238.1"/>
    </source>
</evidence>
<keyword evidence="1 2" id="KW-0597">Phosphoprotein</keyword>
<dbReference type="PROSITE" id="PS50110">
    <property type="entry name" value="RESPONSE_REGULATORY"/>
    <property type="match status" value="1"/>
</dbReference>
<evidence type="ECO:0000313" key="5">
    <source>
        <dbReference type="Proteomes" id="UP000056905"/>
    </source>
</evidence>
<dbReference type="Pfam" id="PF00072">
    <property type="entry name" value="Response_reg"/>
    <property type="match status" value="1"/>
</dbReference>